<feature type="transmembrane region" description="Helical" evidence="2">
    <location>
        <begin position="115"/>
        <end position="133"/>
    </location>
</feature>
<dbReference type="EMBL" id="JAULSN010000006">
    <property type="protein sequence ID" value="KAK3369764.1"/>
    <property type="molecule type" value="Genomic_DNA"/>
</dbReference>
<accession>A0AAE0N536</accession>
<dbReference type="AlphaFoldDB" id="A0AAE0N536"/>
<evidence type="ECO:0000256" key="1">
    <source>
        <dbReference type="SAM" id="MobiDB-lite"/>
    </source>
</evidence>
<organism evidence="3 4">
    <name type="scientific">Lasiosphaeria ovina</name>
    <dbReference type="NCBI Taxonomy" id="92902"/>
    <lineage>
        <taxon>Eukaryota</taxon>
        <taxon>Fungi</taxon>
        <taxon>Dikarya</taxon>
        <taxon>Ascomycota</taxon>
        <taxon>Pezizomycotina</taxon>
        <taxon>Sordariomycetes</taxon>
        <taxon>Sordariomycetidae</taxon>
        <taxon>Sordariales</taxon>
        <taxon>Lasiosphaeriaceae</taxon>
        <taxon>Lasiosphaeria</taxon>
    </lineage>
</organism>
<proteinExistence type="predicted"/>
<feature type="transmembrane region" description="Helical" evidence="2">
    <location>
        <begin position="154"/>
        <end position="175"/>
    </location>
</feature>
<evidence type="ECO:0000313" key="3">
    <source>
        <dbReference type="EMBL" id="KAK3369764.1"/>
    </source>
</evidence>
<reference evidence="3" key="1">
    <citation type="journal article" date="2023" name="Mol. Phylogenet. Evol.">
        <title>Genome-scale phylogeny and comparative genomics of the fungal order Sordariales.</title>
        <authorList>
            <person name="Hensen N."/>
            <person name="Bonometti L."/>
            <person name="Westerberg I."/>
            <person name="Brannstrom I.O."/>
            <person name="Guillou S."/>
            <person name="Cros-Aarteil S."/>
            <person name="Calhoun S."/>
            <person name="Haridas S."/>
            <person name="Kuo A."/>
            <person name="Mondo S."/>
            <person name="Pangilinan J."/>
            <person name="Riley R."/>
            <person name="LaButti K."/>
            <person name="Andreopoulos B."/>
            <person name="Lipzen A."/>
            <person name="Chen C."/>
            <person name="Yan M."/>
            <person name="Daum C."/>
            <person name="Ng V."/>
            <person name="Clum A."/>
            <person name="Steindorff A."/>
            <person name="Ohm R.A."/>
            <person name="Martin F."/>
            <person name="Silar P."/>
            <person name="Natvig D.O."/>
            <person name="Lalanne C."/>
            <person name="Gautier V."/>
            <person name="Ament-Velasquez S.L."/>
            <person name="Kruys A."/>
            <person name="Hutchinson M.I."/>
            <person name="Powell A.J."/>
            <person name="Barry K."/>
            <person name="Miller A.N."/>
            <person name="Grigoriev I.V."/>
            <person name="Debuchy R."/>
            <person name="Gladieux P."/>
            <person name="Hiltunen Thoren M."/>
            <person name="Johannesson H."/>
        </authorList>
    </citation>
    <scope>NUCLEOTIDE SEQUENCE</scope>
    <source>
        <strain evidence="3">CBS 958.72</strain>
    </source>
</reference>
<keyword evidence="2" id="KW-0472">Membrane</keyword>
<dbReference type="PANTHER" id="PTHR37919">
    <property type="entry name" value="PROTEIN CBG05606"/>
    <property type="match status" value="1"/>
</dbReference>
<feature type="transmembrane region" description="Helical" evidence="2">
    <location>
        <begin position="42"/>
        <end position="64"/>
    </location>
</feature>
<keyword evidence="2" id="KW-1133">Transmembrane helix</keyword>
<name>A0AAE0N536_9PEZI</name>
<gene>
    <name evidence="3" type="ORF">B0T24DRAFT_651185</name>
</gene>
<sequence>MVSTRSSSTAIATPRAQKSESATPPPSTIPKTRASRASNSSVWSHAPSTLTLVWLGVTLPLVIYDTTYVLLRPLTMEGGSLHWPLFVPYEMYGDVDHVYGWPAFERHDGFTGAQSFMNVVETAMYLVYLGLWYRNAKPAKTAGARSAVDGPVGALALLIGFSAAVMTFSKTALYWLNEYYSGYSNVGHNSIQRVIFVFVLLNGPWLIGPAILTYRLGSEIVAGLASASAPPARRGKSE</sequence>
<evidence type="ECO:0008006" key="5">
    <source>
        <dbReference type="Google" id="ProtNLM"/>
    </source>
</evidence>
<reference evidence="3" key="2">
    <citation type="submission" date="2023-06" db="EMBL/GenBank/DDBJ databases">
        <authorList>
            <consortium name="Lawrence Berkeley National Laboratory"/>
            <person name="Haridas S."/>
            <person name="Hensen N."/>
            <person name="Bonometti L."/>
            <person name="Westerberg I."/>
            <person name="Brannstrom I.O."/>
            <person name="Guillou S."/>
            <person name="Cros-Aarteil S."/>
            <person name="Calhoun S."/>
            <person name="Kuo A."/>
            <person name="Mondo S."/>
            <person name="Pangilinan J."/>
            <person name="Riley R."/>
            <person name="Labutti K."/>
            <person name="Andreopoulos B."/>
            <person name="Lipzen A."/>
            <person name="Chen C."/>
            <person name="Yanf M."/>
            <person name="Daum C."/>
            <person name="Ng V."/>
            <person name="Clum A."/>
            <person name="Steindorff A."/>
            <person name="Ohm R."/>
            <person name="Martin F."/>
            <person name="Silar P."/>
            <person name="Natvig D."/>
            <person name="Lalanne C."/>
            <person name="Gautier V."/>
            <person name="Ament-Velasquez S.L."/>
            <person name="Kruys A."/>
            <person name="Hutchinson M.I."/>
            <person name="Powell A.J."/>
            <person name="Barry K."/>
            <person name="Miller A.N."/>
            <person name="Grigoriev I.V."/>
            <person name="Debuchy R."/>
            <person name="Gladieux P."/>
            <person name="Thoren M.H."/>
            <person name="Johannesson H."/>
        </authorList>
    </citation>
    <scope>NUCLEOTIDE SEQUENCE</scope>
    <source>
        <strain evidence="3">CBS 958.72</strain>
    </source>
</reference>
<feature type="region of interest" description="Disordered" evidence="1">
    <location>
        <begin position="1"/>
        <end position="36"/>
    </location>
</feature>
<keyword evidence="4" id="KW-1185">Reference proteome</keyword>
<dbReference type="Proteomes" id="UP001287356">
    <property type="component" value="Unassembled WGS sequence"/>
</dbReference>
<comment type="caution">
    <text evidence="3">The sequence shown here is derived from an EMBL/GenBank/DDBJ whole genome shotgun (WGS) entry which is preliminary data.</text>
</comment>
<dbReference type="PANTHER" id="PTHR37919:SF2">
    <property type="entry name" value="EXPERA DOMAIN-CONTAINING PROTEIN"/>
    <property type="match status" value="1"/>
</dbReference>
<evidence type="ECO:0000256" key="2">
    <source>
        <dbReference type="SAM" id="Phobius"/>
    </source>
</evidence>
<keyword evidence="2" id="KW-0812">Transmembrane</keyword>
<protein>
    <recommendedName>
        <fullName evidence="5">C6 transcription factor</fullName>
    </recommendedName>
</protein>
<feature type="compositionally biased region" description="Polar residues" evidence="1">
    <location>
        <begin position="1"/>
        <end position="11"/>
    </location>
</feature>
<feature type="transmembrane region" description="Helical" evidence="2">
    <location>
        <begin position="195"/>
        <end position="214"/>
    </location>
</feature>
<evidence type="ECO:0000313" key="4">
    <source>
        <dbReference type="Proteomes" id="UP001287356"/>
    </source>
</evidence>